<accession>A0A453MB51</accession>
<keyword evidence="3" id="KW-1185">Reference proteome</keyword>
<reference evidence="2" key="4">
    <citation type="submission" date="2019-03" db="UniProtKB">
        <authorList>
            <consortium name="EnsemblPlants"/>
        </authorList>
    </citation>
    <scope>IDENTIFICATION</scope>
</reference>
<reference evidence="2" key="3">
    <citation type="journal article" date="2017" name="Nature">
        <title>Genome sequence of the progenitor of the wheat D genome Aegilops tauschii.</title>
        <authorList>
            <person name="Luo M.C."/>
            <person name="Gu Y.Q."/>
            <person name="Puiu D."/>
            <person name="Wang H."/>
            <person name="Twardziok S.O."/>
            <person name="Deal K.R."/>
            <person name="Huo N."/>
            <person name="Zhu T."/>
            <person name="Wang L."/>
            <person name="Wang Y."/>
            <person name="McGuire P.E."/>
            <person name="Liu S."/>
            <person name="Long H."/>
            <person name="Ramasamy R.K."/>
            <person name="Rodriguez J.C."/>
            <person name="Van S.L."/>
            <person name="Yuan L."/>
            <person name="Wang Z."/>
            <person name="Xia Z."/>
            <person name="Xiao L."/>
            <person name="Anderson O.D."/>
            <person name="Ouyang S."/>
            <person name="Liang Y."/>
            <person name="Zimin A.V."/>
            <person name="Pertea G."/>
            <person name="Qi P."/>
            <person name="Bennetzen J.L."/>
            <person name="Dai X."/>
            <person name="Dawson M.W."/>
            <person name="Muller H.G."/>
            <person name="Kugler K."/>
            <person name="Rivarola-Duarte L."/>
            <person name="Spannagl M."/>
            <person name="Mayer K.F.X."/>
            <person name="Lu F.H."/>
            <person name="Bevan M.W."/>
            <person name="Leroy P."/>
            <person name="Li P."/>
            <person name="You F.M."/>
            <person name="Sun Q."/>
            <person name="Liu Z."/>
            <person name="Lyons E."/>
            <person name="Wicker T."/>
            <person name="Salzberg S.L."/>
            <person name="Devos K.M."/>
            <person name="Dvorak J."/>
        </authorList>
    </citation>
    <scope>NUCLEOTIDE SEQUENCE [LARGE SCALE GENOMIC DNA]</scope>
    <source>
        <strain evidence="2">cv. AL8/78</strain>
    </source>
</reference>
<evidence type="ECO:0000313" key="3">
    <source>
        <dbReference type="Proteomes" id="UP000015105"/>
    </source>
</evidence>
<protein>
    <submittedName>
        <fullName evidence="2">Uncharacterized protein</fullName>
    </submittedName>
</protein>
<comment type="similarity">
    <text evidence="1">Belongs to the nucleobase:cation symporter-2 (NCS2) (TC 2.A.40) family.</text>
</comment>
<sequence length="71" mass="7751">MAGVGFLQFCNLNSFRTKFILGFSLFMGISVPQYFNEYTSVAGFGPVHTHARWVSSSTNQVPISSVIVATS</sequence>
<name>A0A453MB51_AEGTS</name>
<evidence type="ECO:0000313" key="2">
    <source>
        <dbReference type="EnsemblPlants" id="AET5Gv21119000.1"/>
    </source>
</evidence>
<dbReference type="Proteomes" id="UP000015105">
    <property type="component" value="Chromosome 5D"/>
</dbReference>
<reference evidence="3" key="2">
    <citation type="journal article" date="2017" name="Nat. Plants">
        <title>The Aegilops tauschii genome reveals multiple impacts of transposons.</title>
        <authorList>
            <person name="Zhao G."/>
            <person name="Zou C."/>
            <person name="Li K."/>
            <person name="Wang K."/>
            <person name="Li T."/>
            <person name="Gao L."/>
            <person name="Zhang X."/>
            <person name="Wang H."/>
            <person name="Yang Z."/>
            <person name="Liu X."/>
            <person name="Jiang W."/>
            <person name="Mao L."/>
            <person name="Kong X."/>
            <person name="Jiao Y."/>
            <person name="Jia J."/>
        </authorList>
    </citation>
    <scope>NUCLEOTIDE SEQUENCE [LARGE SCALE GENOMIC DNA]</scope>
    <source>
        <strain evidence="3">cv. AL8/78</strain>
    </source>
</reference>
<dbReference type="AlphaFoldDB" id="A0A453MB51"/>
<organism evidence="2 3">
    <name type="scientific">Aegilops tauschii subsp. strangulata</name>
    <name type="common">Goatgrass</name>
    <dbReference type="NCBI Taxonomy" id="200361"/>
    <lineage>
        <taxon>Eukaryota</taxon>
        <taxon>Viridiplantae</taxon>
        <taxon>Streptophyta</taxon>
        <taxon>Embryophyta</taxon>
        <taxon>Tracheophyta</taxon>
        <taxon>Spermatophyta</taxon>
        <taxon>Magnoliopsida</taxon>
        <taxon>Liliopsida</taxon>
        <taxon>Poales</taxon>
        <taxon>Poaceae</taxon>
        <taxon>BOP clade</taxon>
        <taxon>Pooideae</taxon>
        <taxon>Triticodae</taxon>
        <taxon>Triticeae</taxon>
        <taxon>Triticinae</taxon>
        <taxon>Aegilops</taxon>
    </lineage>
</organism>
<dbReference type="EnsemblPlants" id="AET5Gv21119000.1">
    <property type="protein sequence ID" value="AET5Gv21119000.1"/>
    <property type="gene ID" value="AET5Gv21119000"/>
</dbReference>
<dbReference type="Gramene" id="AET5Gv21119000.1">
    <property type="protein sequence ID" value="AET5Gv21119000.1"/>
    <property type="gene ID" value="AET5Gv21119000"/>
</dbReference>
<evidence type="ECO:0000256" key="1">
    <source>
        <dbReference type="ARBA" id="ARBA00008821"/>
    </source>
</evidence>
<dbReference type="PANTHER" id="PTHR11119">
    <property type="entry name" value="XANTHINE-URACIL / VITAMIN C PERMEASE FAMILY MEMBER"/>
    <property type="match status" value="1"/>
</dbReference>
<reference evidence="3" key="1">
    <citation type="journal article" date="2014" name="Science">
        <title>Ancient hybridizations among the ancestral genomes of bread wheat.</title>
        <authorList>
            <consortium name="International Wheat Genome Sequencing Consortium,"/>
            <person name="Marcussen T."/>
            <person name="Sandve S.R."/>
            <person name="Heier L."/>
            <person name="Spannagl M."/>
            <person name="Pfeifer M."/>
            <person name="Jakobsen K.S."/>
            <person name="Wulff B.B."/>
            <person name="Steuernagel B."/>
            <person name="Mayer K.F."/>
            <person name="Olsen O.A."/>
        </authorList>
    </citation>
    <scope>NUCLEOTIDE SEQUENCE [LARGE SCALE GENOMIC DNA]</scope>
    <source>
        <strain evidence="3">cv. AL8/78</strain>
    </source>
</reference>
<reference evidence="2" key="5">
    <citation type="journal article" date="2021" name="G3 (Bethesda)">
        <title>Aegilops tauschii genome assembly Aet v5.0 features greater sequence contiguity and improved annotation.</title>
        <authorList>
            <person name="Wang L."/>
            <person name="Zhu T."/>
            <person name="Rodriguez J.C."/>
            <person name="Deal K.R."/>
            <person name="Dubcovsky J."/>
            <person name="McGuire P.E."/>
            <person name="Lux T."/>
            <person name="Spannagl M."/>
            <person name="Mayer K.F.X."/>
            <person name="Baldrich P."/>
            <person name="Meyers B.C."/>
            <person name="Huo N."/>
            <person name="Gu Y.Q."/>
            <person name="Zhou H."/>
            <person name="Devos K.M."/>
            <person name="Bennetzen J.L."/>
            <person name="Unver T."/>
            <person name="Budak H."/>
            <person name="Gulick P.J."/>
            <person name="Galiba G."/>
            <person name="Kalapos B."/>
            <person name="Nelson D.R."/>
            <person name="Li P."/>
            <person name="You F.M."/>
            <person name="Luo M.C."/>
            <person name="Dvorak J."/>
        </authorList>
    </citation>
    <scope>NUCLEOTIDE SEQUENCE [LARGE SCALE GENOMIC DNA]</scope>
    <source>
        <strain evidence="2">cv. AL8/78</strain>
    </source>
</reference>
<proteinExistence type="inferred from homology"/>